<feature type="compositionally biased region" description="Low complexity" evidence="2">
    <location>
        <begin position="432"/>
        <end position="445"/>
    </location>
</feature>
<feature type="compositionally biased region" description="Basic and acidic residues" evidence="2">
    <location>
        <begin position="822"/>
        <end position="836"/>
    </location>
</feature>
<evidence type="ECO:0000256" key="3">
    <source>
        <dbReference type="SAM" id="SignalP"/>
    </source>
</evidence>
<feature type="compositionally biased region" description="Low complexity" evidence="2">
    <location>
        <begin position="1184"/>
        <end position="1196"/>
    </location>
</feature>
<feature type="domain" description="VM" evidence="4">
    <location>
        <begin position="1353"/>
        <end position="1394"/>
    </location>
</feature>
<gene>
    <name evidence="5" type="primary">106085123</name>
</gene>
<accession>A0A1I8Q9E3</accession>
<evidence type="ECO:0000259" key="4">
    <source>
        <dbReference type="PROSITE" id="PS51137"/>
    </source>
</evidence>
<protein>
    <recommendedName>
        <fullName evidence="4">VM domain-containing protein</fullName>
    </recommendedName>
</protein>
<evidence type="ECO:0000256" key="1">
    <source>
        <dbReference type="ARBA" id="ARBA00022729"/>
    </source>
</evidence>
<feature type="compositionally biased region" description="Low complexity" evidence="2">
    <location>
        <begin position="1123"/>
        <end position="1133"/>
    </location>
</feature>
<dbReference type="InterPro" id="IPR013135">
    <property type="entry name" value="Vitelline_membr_Cys-rich-dom"/>
</dbReference>
<dbReference type="EnsemblMetazoa" id="SCAU015100-RA">
    <property type="protein sequence ID" value="SCAU015100-PA"/>
    <property type="gene ID" value="SCAU015100"/>
</dbReference>
<feature type="compositionally biased region" description="Polar residues" evidence="2">
    <location>
        <begin position="888"/>
        <end position="899"/>
    </location>
</feature>
<evidence type="ECO:0000313" key="5">
    <source>
        <dbReference type="EnsemblMetazoa" id="SCAU015100-PA"/>
    </source>
</evidence>
<keyword evidence="6" id="KW-1185">Reference proteome</keyword>
<dbReference type="Pfam" id="PF10542">
    <property type="entry name" value="Vitelline_membr"/>
    <property type="match status" value="2"/>
</dbReference>
<feature type="region of interest" description="Disordered" evidence="2">
    <location>
        <begin position="425"/>
        <end position="445"/>
    </location>
</feature>
<evidence type="ECO:0000313" key="6">
    <source>
        <dbReference type="Proteomes" id="UP000095300"/>
    </source>
</evidence>
<feature type="compositionally biased region" description="Polar residues" evidence="2">
    <location>
        <begin position="1135"/>
        <end position="1155"/>
    </location>
</feature>
<feature type="compositionally biased region" description="Low complexity" evidence="2">
    <location>
        <begin position="837"/>
        <end position="856"/>
    </location>
</feature>
<feature type="region of interest" description="Disordered" evidence="2">
    <location>
        <begin position="794"/>
        <end position="869"/>
    </location>
</feature>
<reference evidence="5" key="1">
    <citation type="submission" date="2020-05" db="UniProtKB">
        <authorList>
            <consortium name="EnsemblMetazoa"/>
        </authorList>
    </citation>
    <scope>IDENTIFICATION</scope>
    <source>
        <strain evidence="5">USDA</strain>
    </source>
</reference>
<feature type="signal peptide" evidence="3">
    <location>
        <begin position="1"/>
        <end position="20"/>
    </location>
</feature>
<dbReference type="PROSITE" id="PS51257">
    <property type="entry name" value="PROKAR_LIPOPROTEIN"/>
    <property type="match status" value="1"/>
</dbReference>
<dbReference type="PROSITE" id="PS51137">
    <property type="entry name" value="VM"/>
    <property type="match status" value="2"/>
</dbReference>
<proteinExistence type="predicted"/>
<dbReference type="OrthoDB" id="8062718at2759"/>
<feature type="compositionally biased region" description="Polar residues" evidence="2">
    <location>
        <begin position="794"/>
        <end position="805"/>
    </location>
</feature>
<feature type="region of interest" description="Disordered" evidence="2">
    <location>
        <begin position="728"/>
        <end position="753"/>
    </location>
</feature>
<organism evidence="5 6">
    <name type="scientific">Stomoxys calcitrans</name>
    <name type="common">Stable fly</name>
    <name type="synonym">Conops calcitrans</name>
    <dbReference type="NCBI Taxonomy" id="35570"/>
    <lineage>
        <taxon>Eukaryota</taxon>
        <taxon>Metazoa</taxon>
        <taxon>Ecdysozoa</taxon>
        <taxon>Arthropoda</taxon>
        <taxon>Hexapoda</taxon>
        <taxon>Insecta</taxon>
        <taxon>Pterygota</taxon>
        <taxon>Neoptera</taxon>
        <taxon>Endopterygota</taxon>
        <taxon>Diptera</taxon>
        <taxon>Brachycera</taxon>
        <taxon>Muscomorpha</taxon>
        <taxon>Muscoidea</taxon>
        <taxon>Muscidae</taxon>
        <taxon>Stomoxys</taxon>
    </lineage>
</organism>
<dbReference type="Proteomes" id="UP000095300">
    <property type="component" value="Unassembled WGS sequence"/>
</dbReference>
<sequence length="1416" mass="148880">MYSWSKLAALLSLIAIACEATHGGSHGGYGKQPSYGANTGSNSYGSAAGPAYGAPAKPSYGAPAKPFYGAPAAPAYGSSATSSYAAPASSSYAAPASSSHAAPASSSYAAPASSSYAAPASSSYAAPATPNYAAPAAAAYSSSAASASSAPATAPKLYPAAVPVTIPALPCPKNYIFSCHPQLRALPCSPYAHAKVGAYSENVPRRHEMILWTLIVGSLAAIGPANGYEDNYVIEGSDQYEIVNYDKATTPSYGSPAALVYGIDSHTFSDGSNKDAAPATRSYGAEDVVDENYDMGAAKSNFNALSGGYPYTDMSSYAAVNPDLIDFKYENGYHPYIASADSSPNSASSYNNAEKHLSINIPATYAHDPTKGDYKVSQKVPLRYINKSAGGANEAYNAAVLSSHSDAPFYKPSAYVSYRSNTAPTHNTAHGTSPYSTSSTSSNTVSSARNVPAFPSSSYSRPYSAPAGPLYETSSNVPYTAPSTYTSPPIAYNTQASVNAFNNAPAATLHSNHGVPLYYDQTNSATPVLPYIPPAEPLHMMPLASTYSNSAVSTPKGSAGPSYKVISKSANYNAPDSSMLYGPAPTLIYGPHTSTASSSYSVPTHWHSKTYSSAAGPTSTPNVSAISSHASENVNNPTTYVSYGAGANLPIEINASSGTYNISTFPSQYTATVSSGSSAEVGNLFTYSKPLVYTNGTYEVSTSGQSTLTVVSYNNPDDVAPTQSLYQGLDASNQSDGGGSSTEDSAPSSMFNSADFYTSKNVESAQPDEVTKSNDTKDYLARIAYLYGASGGYSTSSNLSDTKSPFYNEPKENSYRNSSVLGHDDSKEISSEEPSRNKSQAVSNVSSQSSKSEQASLTKPPSYDSTQSWTQASNVPLYGTYRTSAAGNPSMSYQESSASAHDKPKETTPGAQRGFKYQVPTDVATQGYRLHDSSYDSSQTVHDKLKEVSYGVQSGFNNQESASVSSQASQRVQPTFTKSLSYKSSHTGSQGSNLASHGAYWTSAGKPYMSNNHLVHDKPKTVSFKVQSAINNQESSDSTPQNVEPTLTKSTLYDSSQTKTYEFNFAYPALTANTPRSYYDSSASQHEDPKEVLSFLQTCSWPKPRNPKEVLSKFESGFKYQESNGSSSQSASSHYVKTSSYDSSPTGFQGSNDGSNGAYAASGGKPHGNDKPERVPSPLNNQESSDVSSQPSTSVQASKSPGTQESYIASSGAWAVGGDYNCNNLRTNISIVLPNSTTNSTTALPITKQYGESTLKPAYDSKDDTSSLAYTTPVTPSINSSTEKYERIFGTSAAKNYEEAAYSSKAINSKENSHYSTPVVPTASLTVAFFSLLAVCNASCGPAAPVAAYSPVTFPAPPCPKNYIFSCQPQLRPLPCAHPPAAAAGDYGSAGSYTGQLPVYALPPYNYGVKPYQTEK</sequence>
<dbReference type="VEuPathDB" id="VectorBase:SCAU015100"/>
<feature type="region of interest" description="Disordered" evidence="2">
    <location>
        <begin position="1120"/>
        <end position="1204"/>
    </location>
</feature>
<keyword evidence="1 3" id="KW-0732">Signal</keyword>
<feature type="compositionally biased region" description="Polar residues" evidence="2">
    <location>
        <begin position="857"/>
        <end position="869"/>
    </location>
</feature>
<feature type="domain" description="VM" evidence="4">
    <location>
        <begin position="165"/>
        <end position="202"/>
    </location>
</feature>
<feature type="chain" id="PRO_5009327945" description="VM domain-containing protein" evidence="3">
    <location>
        <begin position="21"/>
        <end position="1416"/>
    </location>
</feature>
<evidence type="ECO:0000256" key="2">
    <source>
        <dbReference type="SAM" id="MobiDB-lite"/>
    </source>
</evidence>
<feature type="region of interest" description="Disordered" evidence="2">
    <location>
        <begin position="888"/>
        <end position="916"/>
    </location>
</feature>
<name>A0A1I8Q9E3_STOCA</name>